<evidence type="ECO:0000256" key="2">
    <source>
        <dbReference type="ARBA" id="ARBA00022448"/>
    </source>
</evidence>
<name>A0A428ZC02_KIBAR</name>
<protein>
    <submittedName>
        <fullName evidence="6">ABC transporter ATP-binding protein</fullName>
    </submittedName>
</protein>
<dbReference type="InterPro" id="IPR027417">
    <property type="entry name" value="P-loop_NTPase"/>
</dbReference>
<organism evidence="6 7">
    <name type="scientific">Kibdelosporangium aridum</name>
    <dbReference type="NCBI Taxonomy" id="2030"/>
    <lineage>
        <taxon>Bacteria</taxon>
        <taxon>Bacillati</taxon>
        <taxon>Actinomycetota</taxon>
        <taxon>Actinomycetes</taxon>
        <taxon>Pseudonocardiales</taxon>
        <taxon>Pseudonocardiaceae</taxon>
        <taxon>Kibdelosporangium</taxon>
    </lineage>
</organism>
<reference evidence="6 7" key="1">
    <citation type="submission" date="2018-05" db="EMBL/GenBank/DDBJ databases">
        <title>Evolution of GPA BGCs.</title>
        <authorList>
            <person name="Waglechner N."/>
            <person name="Wright G.D."/>
        </authorList>
    </citation>
    <scope>NUCLEOTIDE SEQUENCE [LARGE SCALE GENOMIC DNA]</scope>
    <source>
        <strain evidence="6 7">A82846</strain>
    </source>
</reference>
<dbReference type="EMBL" id="QHKI01000012">
    <property type="protein sequence ID" value="RSM85510.1"/>
    <property type="molecule type" value="Genomic_DNA"/>
</dbReference>
<dbReference type="AlphaFoldDB" id="A0A428ZC02"/>
<feature type="domain" description="ABC transporter" evidence="5">
    <location>
        <begin position="2"/>
        <end position="232"/>
    </location>
</feature>
<dbReference type="PANTHER" id="PTHR43335">
    <property type="entry name" value="ABC TRANSPORTER, ATP-BINDING PROTEIN"/>
    <property type="match status" value="1"/>
</dbReference>
<keyword evidence="2" id="KW-0813">Transport</keyword>
<dbReference type="GO" id="GO:0005524">
    <property type="term" value="F:ATP binding"/>
    <property type="evidence" value="ECO:0007669"/>
    <property type="project" value="UniProtKB-KW"/>
</dbReference>
<dbReference type="PROSITE" id="PS50893">
    <property type="entry name" value="ABC_TRANSPORTER_2"/>
    <property type="match status" value="1"/>
</dbReference>
<evidence type="ECO:0000313" key="7">
    <source>
        <dbReference type="Proteomes" id="UP000287547"/>
    </source>
</evidence>
<gene>
    <name evidence="6" type="ORF">DMH04_17320</name>
</gene>
<dbReference type="CDD" id="cd03230">
    <property type="entry name" value="ABC_DR_subfamily_A"/>
    <property type="match status" value="1"/>
</dbReference>
<dbReference type="Gene3D" id="3.40.50.300">
    <property type="entry name" value="P-loop containing nucleotide triphosphate hydrolases"/>
    <property type="match status" value="1"/>
</dbReference>
<sequence length="312" mass="32939">MIEVNQLTRRFDGRTAVDQLSFSARAGEVVGLLGPNGAGKTTTIRLLSTVLAATSGSFQIAGVPSAESATIRRKVGVLPESAGYPSYLSGRDYLRYHGRLFGLARPAANDLAERLLTEVGLADRASSRIGTYSRGMRQRLGIARSLINDPVVVLLDEPTLGLDPAGQKQILAIVRQIASERSATVVLSTHTLPEVEQVCSSVLILANGRVLVSGTVDEVTRAVAVQRSGRLRVPLEDMARARETLAAVPGVDCEATPDRPDTLAIRVTGSSASDTNAALLAVLAADVPVLSFEVDGARLNDAFLALTSQARS</sequence>
<dbReference type="InterPro" id="IPR003439">
    <property type="entry name" value="ABC_transporter-like_ATP-bd"/>
</dbReference>
<comment type="similarity">
    <text evidence="1">Belongs to the ABC transporter superfamily.</text>
</comment>
<dbReference type="PANTHER" id="PTHR43335:SF4">
    <property type="entry name" value="ABC TRANSPORTER, ATP-BINDING PROTEIN"/>
    <property type="match status" value="1"/>
</dbReference>
<dbReference type="GO" id="GO:0016887">
    <property type="term" value="F:ATP hydrolysis activity"/>
    <property type="evidence" value="ECO:0007669"/>
    <property type="project" value="InterPro"/>
</dbReference>
<evidence type="ECO:0000256" key="4">
    <source>
        <dbReference type="ARBA" id="ARBA00022840"/>
    </source>
</evidence>
<evidence type="ECO:0000256" key="3">
    <source>
        <dbReference type="ARBA" id="ARBA00022741"/>
    </source>
</evidence>
<evidence type="ECO:0000256" key="1">
    <source>
        <dbReference type="ARBA" id="ARBA00005417"/>
    </source>
</evidence>
<dbReference type="InterPro" id="IPR003593">
    <property type="entry name" value="AAA+_ATPase"/>
</dbReference>
<dbReference type="Proteomes" id="UP000287547">
    <property type="component" value="Unassembled WGS sequence"/>
</dbReference>
<accession>A0A428ZC02</accession>
<dbReference type="Pfam" id="PF00005">
    <property type="entry name" value="ABC_tran"/>
    <property type="match status" value="1"/>
</dbReference>
<dbReference type="RefSeq" id="WP_037257134.1">
    <property type="nucleotide sequence ID" value="NZ_QHKI01000012.1"/>
</dbReference>
<dbReference type="SUPFAM" id="SSF52540">
    <property type="entry name" value="P-loop containing nucleoside triphosphate hydrolases"/>
    <property type="match status" value="1"/>
</dbReference>
<keyword evidence="3" id="KW-0547">Nucleotide-binding</keyword>
<dbReference type="OrthoDB" id="9804819at2"/>
<proteinExistence type="inferred from homology"/>
<keyword evidence="4 6" id="KW-0067">ATP-binding</keyword>
<evidence type="ECO:0000313" key="6">
    <source>
        <dbReference type="EMBL" id="RSM85510.1"/>
    </source>
</evidence>
<evidence type="ECO:0000259" key="5">
    <source>
        <dbReference type="PROSITE" id="PS50893"/>
    </source>
</evidence>
<comment type="caution">
    <text evidence="6">The sequence shown here is derived from an EMBL/GenBank/DDBJ whole genome shotgun (WGS) entry which is preliminary data.</text>
</comment>
<dbReference type="SMART" id="SM00382">
    <property type="entry name" value="AAA"/>
    <property type="match status" value="1"/>
</dbReference>